<comment type="catalytic activity">
    <reaction evidence="8 9">
        <text>(1S,2R)-1-C-(indol-3-yl)glycerol 3-phosphate + L-serine = D-glyceraldehyde 3-phosphate + L-tryptophan + H2O</text>
        <dbReference type="Rhea" id="RHEA:10532"/>
        <dbReference type="ChEBI" id="CHEBI:15377"/>
        <dbReference type="ChEBI" id="CHEBI:33384"/>
        <dbReference type="ChEBI" id="CHEBI:57912"/>
        <dbReference type="ChEBI" id="CHEBI:58866"/>
        <dbReference type="ChEBI" id="CHEBI:59776"/>
        <dbReference type="EC" id="4.2.1.20"/>
    </reaction>
</comment>
<dbReference type="AlphaFoldDB" id="A0A934I023"/>
<accession>A0A934I023</accession>
<keyword evidence="6 9" id="KW-0057">Aromatic amino acid biosynthesis</keyword>
<evidence type="ECO:0000256" key="7">
    <source>
        <dbReference type="ARBA" id="ARBA00023239"/>
    </source>
</evidence>
<evidence type="ECO:0000256" key="8">
    <source>
        <dbReference type="ARBA" id="ARBA00049047"/>
    </source>
</evidence>
<dbReference type="GO" id="GO:0005829">
    <property type="term" value="C:cytosol"/>
    <property type="evidence" value="ECO:0007669"/>
    <property type="project" value="TreeGrafter"/>
</dbReference>
<feature type="active site" description="Proton acceptor" evidence="9">
    <location>
        <position position="49"/>
    </location>
</feature>
<sequence length="279" mass="28748">MSRYPALFERLDAAGEGAFVPFVMLGDPDAETSFEIVRALVEGGADALELGVPFSDPVADGPTIQAAHIRALDAGVDVDTSFSIICRIRDTWPDLPIGLLIYGNVPFARGSGEFYASVSEAGADSVLIPDVPVREGAAFSAAAEEAGVDQIFIAPPHASERTLAGVAAHSRGYIYAVSRVGVTGAENASSTDGLADVVANLRRFGGAPALLGFGISTPEHVRAAIDAGAAGAISGSAITRIIERHCSGASPATRTVDDLPALLGELRDFTAGMKAATRR</sequence>
<keyword evidence="7 9" id="KW-0456">Lyase</keyword>
<comment type="subunit">
    <text evidence="3 9">Tetramer of two alpha and two beta chains.</text>
</comment>
<dbReference type="FunFam" id="3.20.20.70:FF:000037">
    <property type="entry name" value="Tryptophan synthase alpha chain"/>
    <property type="match status" value="1"/>
</dbReference>
<keyword evidence="4 9" id="KW-0028">Amino-acid biosynthesis</keyword>
<dbReference type="InterPro" id="IPR013785">
    <property type="entry name" value="Aldolase_TIM"/>
</dbReference>
<evidence type="ECO:0000256" key="2">
    <source>
        <dbReference type="ARBA" id="ARBA00004733"/>
    </source>
</evidence>
<evidence type="ECO:0000256" key="1">
    <source>
        <dbReference type="ARBA" id="ARBA00003365"/>
    </source>
</evidence>
<dbReference type="PANTHER" id="PTHR43406">
    <property type="entry name" value="TRYPTOPHAN SYNTHASE, ALPHA CHAIN"/>
    <property type="match status" value="1"/>
</dbReference>
<dbReference type="Pfam" id="PF00290">
    <property type="entry name" value="Trp_syntA"/>
    <property type="match status" value="1"/>
</dbReference>
<gene>
    <name evidence="9 11" type="primary">trpA</name>
    <name evidence="11" type="ORF">JDV75_08050</name>
</gene>
<evidence type="ECO:0000256" key="9">
    <source>
        <dbReference type="HAMAP-Rule" id="MF_00131"/>
    </source>
</evidence>
<dbReference type="PANTHER" id="PTHR43406:SF1">
    <property type="entry name" value="TRYPTOPHAN SYNTHASE ALPHA CHAIN, CHLOROPLASTIC"/>
    <property type="match status" value="1"/>
</dbReference>
<dbReference type="NCBIfam" id="TIGR00262">
    <property type="entry name" value="trpA"/>
    <property type="match status" value="1"/>
</dbReference>
<dbReference type="CDD" id="cd04724">
    <property type="entry name" value="Tryptophan_synthase_alpha"/>
    <property type="match status" value="1"/>
</dbReference>
<dbReference type="EMBL" id="JAEIOS010000013">
    <property type="protein sequence ID" value="MBI8989712.1"/>
    <property type="molecule type" value="Genomic_DNA"/>
</dbReference>
<dbReference type="InterPro" id="IPR002028">
    <property type="entry name" value="Trp_synthase_suA"/>
</dbReference>
<organism evidence="11 12">
    <name type="scientific">Corynebacterium meridianum</name>
    <dbReference type="NCBI Taxonomy" id="2765363"/>
    <lineage>
        <taxon>Bacteria</taxon>
        <taxon>Bacillati</taxon>
        <taxon>Actinomycetota</taxon>
        <taxon>Actinomycetes</taxon>
        <taxon>Mycobacteriales</taxon>
        <taxon>Corynebacteriaceae</taxon>
        <taxon>Corynebacterium</taxon>
    </lineage>
</organism>
<dbReference type="PROSITE" id="PS00167">
    <property type="entry name" value="TRP_SYNTHASE_ALPHA"/>
    <property type="match status" value="1"/>
</dbReference>
<dbReference type="InterPro" id="IPR018204">
    <property type="entry name" value="Trp_synthase_alpha_AS"/>
</dbReference>
<feature type="active site" description="Proton acceptor" evidence="9">
    <location>
        <position position="60"/>
    </location>
</feature>
<dbReference type="RefSeq" id="WP_198738753.1">
    <property type="nucleotide sequence ID" value="NZ_JAEIOS010000013.1"/>
</dbReference>
<dbReference type="Proteomes" id="UP000645966">
    <property type="component" value="Unassembled WGS sequence"/>
</dbReference>
<evidence type="ECO:0000256" key="3">
    <source>
        <dbReference type="ARBA" id="ARBA00011270"/>
    </source>
</evidence>
<keyword evidence="5 9" id="KW-0822">Tryptophan biosynthesis</keyword>
<dbReference type="InterPro" id="IPR011060">
    <property type="entry name" value="RibuloseP-bd_barrel"/>
</dbReference>
<comment type="pathway">
    <text evidence="2 9">Amino-acid biosynthesis; L-tryptophan biosynthesis; L-tryptophan from chorismate: step 5/5.</text>
</comment>
<reference evidence="11" key="1">
    <citation type="submission" date="2020-12" db="EMBL/GenBank/DDBJ databases">
        <title>Genome public.</title>
        <authorList>
            <person name="Sun Q."/>
        </authorList>
    </citation>
    <scope>NUCLEOTIDE SEQUENCE</scope>
    <source>
        <strain evidence="11">CCM 8863</strain>
    </source>
</reference>
<evidence type="ECO:0000313" key="12">
    <source>
        <dbReference type="Proteomes" id="UP000645966"/>
    </source>
</evidence>
<comment type="function">
    <text evidence="1 9">The alpha subunit is responsible for the aldol cleavage of indoleglycerol phosphate to indole and glyceraldehyde 3-phosphate.</text>
</comment>
<protein>
    <recommendedName>
        <fullName evidence="9">Tryptophan synthase alpha chain</fullName>
        <ecNumber evidence="9">4.2.1.20</ecNumber>
    </recommendedName>
</protein>
<evidence type="ECO:0000256" key="10">
    <source>
        <dbReference type="RuleBase" id="RU003662"/>
    </source>
</evidence>
<evidence type="ECO:0000313" key="11">
    <source>
        <dbReference type="EMBL" id="MBI8989712.1"/>
    </source>
</evidence>
<evidence type="ECO:0000256" key="4">
    <source>
        <dbReference type="ARBA" id="ARBA00022605"/>
    </source>
</evidence>
<name>A0A934I023_9CORY</name>
<dbReference type="EC" id="4.2.1.20" evidence="9"/>
<comment type="similarity">
    <text evidence="9 10">Belongs to the TrpA family.</text>
</comment>
<dbReference type="HAMAP" id="MF_00131">
    <property type="entry name" value="Trp_synth_alpha"/>
    <property type="match status" value="1"/>
</dbReference>
<proteinExistence type="inferred from homology"/>
<comment type="caution">
    <text evidence="11">The sequence shown here is derived from an EMBL/GenBank/DDBJ whole genome shotgun (WGS) entry which is preliminary data.</text>
</comment>
<keyword evidence="12" id="KW-1185">Reference proteome</keyword>
<evidence type="ECO:0000256" key="5">
    <source>
        <dbReference type="ARBA" id="ARBA00022822"/>
    </source>
</evidence>
<evidence type="ECO:0000256" key="6">
    <source>
        <dbReference type="ARBA" id="ARBA00023141"/>
    </source>
</evidence>
<dbReference type="Gene3D" id="3.20.20.70">
    <property type="entry name" value="Aldolase class I"/>
    <property type="match status" value="1"/>
</dbReference>
<dbReference type="SUPFAM" id="SSF51366">
    <property type="entry name" value="Ribulose-phoshate binding barrel"/>
    <property type="match status" value="1"/>
</dbReference>
<dbReference type="GO" id="GO:0004834">
    <property type="term" value="F:tryptophan synthase activity"/>
    <property type="evidence" value="ECO:0007669"/>
    <property type="project" value="UniProtKB-UniRule"/>
</dbReference>